<reference evidence="3" key="1">
    <citation type="submission" date="2017-09" db="EMBL/GenBank/DDBJ databases">
        <title>Depth-based differentiation of microbial function through sediment-hosted aquifers and enrichment of novel symbionts in the deep terrestrial subsurface.</title>
        <authorList>
            <person name="Probst A.J."/>
            <person name="Ladd B."/>
            <person name="Jarett J.K."/>
            <person name="Geller-Mcgrath D.E."/>
            <person name="Sieber C.M.K."/>
            <person name="Emerson J.B."/>
            <person name="Anantharaman K."/>
            <person name="Thomas B.C."/>
            <person name="Malmstrom R."/>
            <person name="Stieglmeier M."/>
            <person name="Klingl A."/>
            <person name="Woyke T."/>
            <person name="Ryan C.M."/>
            <person name="Banfield J.F."/>
        </authorList>
    </citation>
    <scope>NUCLEOTIDE SEQUENCE [LARGE SCALE GENOMIC DNA]</scope>
</reference>
<dbReference type="AlphaFoldDB" id="A0A2H0W282"/>
<gene>
    <name evidence="2" type="ORF">COT81_00925</name>
</gene>
<protein>
    <submittedName>
        <fullName evidence="2">Endonuclease</fullName>
    </submittedName>
</protein>
<feature type="domain" description="DUF559" evidence="1">
    <location>
        <begin position="15"/>
        <end position="95"/>
    </location>
</feature>
<keyword evidence="2" id="KW-0378">Hydrolase</keyword>
<dbReference type="Pfam" id="PF04480">
    <property type="entry name" value="DUF559"/>
    <property type="match status" value="1"/>
</dbReference>
<organism evidence="2 3">
    <name type="scientific">Candidatus Buchananbacteria bacterium CG10_big_fil_rev_8_21_14_0_10_42_9</name>
    <dbReference type="NCBI Taxonomy" id="1974526"/>
    <lineage>
        <taxon>Bacteria</taxon>
        <taxon>Candidatus Buchananiibacteriota</taxon>
    </lineage>
</organism>
<name>A0A2H0W282_9BACT</name>
<dbReference type="InterPro" id="IPR007569">
    <property type="entry name" value="DUF559"/>
</dbReference>
<dbReference type="EMBL" id="PEZZ01000006">
    <property type="protein sequence ID" value="PIS05446.1"/>
    <property type="molecule type" value="Genomic_DNA"/>
</dbReference>
<dbReference type="GO" id="GO:0004519">
    <property type="term" value="F:endonuclease activity"/>
    <property type="evidence" value="ECO:0007669"/>
    <property type="project" value="UniProtKB-KW"/>
</dbReference>
<evidence type="ECO:0000259" key="1">
    <source>
        <dbReference type="Pfam" id="PF04480"/>
    </source>
</evidence>
<sequence>MPKDKVKFIAYDTSLKALSRKNRLNPTQPEKRFWQQIISRKKTGYKFLRQKPIGDFIFDLYCPKLLLDIEIVGDTHYIDDQLLHDSNRTQAPEIMGN</sequence>
<keyword evidence="2" id="KW-0540">Nuclease</keyword>
<evidence type="ECO:0000313" key="2">
    <source>
        <dbReference type="EMBL" id="PIS05446.1"/>
    </source>
</evidence>
<dbReference type="Proteomes" id="UP000230935">
    <property type="component" value="Unassembled WGS sequence"/>
</dbReference>
<dbReference type="InterPro" id="IPR047216">
    <property type="entry name" value="Endonuclease_DUF559_bact"/>
</dbReference>
<keyword evidence="2" id="KW-0255">Endonuclease</keyword>
<dbReference type="Gene3D" id="3.40.960.10">
    <property type="entry name" value="VSR Endonuclease"/>
    <property type="match status" value="1"/>
</dbReference>
<comment type="caution">
    <text evidence="2">The sequence shown here is derived from an EMBL/GenBank/DDBJ whole genome shotgun (WGS) entry which is preliminary data.</text>
</comment>
<evidence type="ECO:0000313" key="3">
    <source>
        <dbReference type="Proteomes" id="UP000230935"/>
    </source>
</evidence>
<dbReference type="PANTHER" id="PTHR38590:SF1">
    <property type="entry name" value="BLL0828 PROTEIN"/>
    <property type="match status" value="1"/>
</dbReference>
<dbReference type="PANTHER" id="PTHR38590">
    <property type="entry name" value="BLL0828 PROTEIN"/>
    <property type="match status" value="1"/>
</dbReference>
<proteinExistence type="predicted"/>
<accession>A0A2H0W282</accession>